<evidence type="ECO:0000313" key="7">
    <source>
        <dbReference type="EMBL" id="CAK0808122.1"/>
    </source>
</evidence>
<dbReference type="InterPro" id="IPR013057">
    <property type="entry name" value="AA_transpt_TM"/>
</dbReference>
<evidence type="ECO:0000256" key="1">
    <source>
        <dbReference type="ARBA" id="ARBA00004141"/>
    </source>
</evidence>
<sequence>MAPAPRAGSSRSEALWNMLCFTVGAGMLALPHALLFAGSWFWIPLLGAGALSFYMARLLHRVQLHFWRLGKEVRTYESLCEACGMSRDKSWLWWCTGWMLAVNQTGIALLYVLTICKNLDLLLLREGSTVQAEAPSWQWYPLVGLCAAFLISLGPDLVHVSGSSLVGFLSVLLVGVLIVVAPAPGGPSQGGRAHRPEFRTSHCLTGISTSILAYGGHPVFPSVQGNMLDPSGFSGVLETGFLLMVAGFWTVVATSWRVRGYLVKAYILDSLDASLLRTAAVCGLTLHFVAALPVVLLPAAKFIEDSTLAGAHSRSLRVALVCAVVYAAYQFPSFEDIVSLLGSLTSNFLVFMLPLVLHHLTFPSTSYSRTALHALIFLLSLAVLAVGSSAAVSNLASG</sequence>
<feature type="transmembrane region" description="Helical" evidence="5">
    <location>
        <begin position="337"/>
        <end position="360"/>
    </location>
</feature>
<gene>
    <name evidence="7" type="ORF">PCOR1329_LOCUS13811</name>
</gene>
<proteinExistence type="predicted"/>
<feature type="domain" description="Amino acid transporter transmembrane" evidence="6">
    <location>
        <begin position="9"/>
        <end position="390"/>
    </location>
</feature>
<comment type="caution">
    <text evidence="7">The sequence shown here is derived from an EMBL/GenBank/DDBJ whole genome shotgun (WGS) entry which is preliminary data.</text>
</comment>
<dbReference type="EMBL" id="CAUYUJ010004102">
    <property type="protein sequence ID" value="CAK0808122.1"/>
    <property type="molecule type" value="Genomic_DNA"/>
</dbReference>
<dbReference type="Proteomes" id="UP001189429">
    <property type="component" value="Unassembled WGS sequence"/>
</dbReference>
<protein>
    <recommendedName>
        <fullName evidence="6">Amino acid transporter transmembrane domain-containing protein</fullName>
    </recommendedName>
</protein>
<feature type="transmembrane region" description="Helical" evidence="5">
    <location>
        <begin position="14"/>
        <end position="34"/>
    </location>
</feature>
<organism evidence="7 8">
    <name type="scientific">Prorocentrum cordatum</name>
    <dbReference type="NCBI Taxonomy" id="2364126"/>
    <lineage>
        <taxon>Eukaryota</taxon>
        <taxon>Sar</taxon>
        <taxon>Alveolata</taxon>
        <taxon>Dinophyceae</taxon>
        <taxon>Prorocentrales</taxon>
        <taxon>Prorocentraceae</taxon>
        <taxon>Prorocentrum</taxon>
    </lineage>
</organism>
<dbReference type="Pfam" id="PF01490">
    <property type="entry name" value="Aa_trans"/>
    <property type="match status" value="1"/>
</dbReference>
<feature type="transmembrane region" description="Helical" evidence="5">
    <location>
        <begin position="40"/>
        <end position="59"/>
    </location>
</feature>
<feature type="transmembrane region" description="Helical" evidence="5">
    <location>
        <begin position="165"/>
        <end position="184"/>
    </location>
</feature>
<evidence type="ECO:0000256" key="5">
    <source>
        <dbReference type="SAM" id="Phobius"/>
    </source>
</evidence>
<evidence type="ECO:0000259" key="6">
    <source>
        <dbReference type="Pfam" id="PF01490"/>
    </source>
</evidence>
<feature type="transmembrane region" description="Helical" evidence="5">
    <location>
        <begin position="235"/>
        <end position="258"/>
    </location>
</feature>
<feature type="transmembrane region" description="Helical" evidence="5">
    <location>
        <begin position="278"/>
        <end position="303"/>
    </location>
</feature>
<keyword evidence="3 5" id="KW-1133">Transmembrane helix</keyword>
<reference evidence="7" key="1">
    <citation type="submission" date="2023-10" db="EMBL/GenBank/DDBJ databases">
        <authorList>
            <person name="Chen Y."/>
            <person name="Shah S."/>
            <person name="Dougan E. K."/>
            <person name="Thang M."/>
            <person name="Chan C."/>
        </authorList>
    </citation>
    <scope>NUCLEOTIDE SEQUENCE [LARGE SCALE GENOMIC DNA]</scope>
</reference>
<feature type="transmembrane region" description="Helical" evidence="5">
    <location>
        <begin position="91"/>
        <end position="113"/>
    </location>
</feature>
<keyword evidence="4 5" id="KW-0472">Membrane</keyword>
<evidence type="ECO:0000256" key="2">
    <source>
        <dbReference type="ARBA" id="ARBA00022692"/>
    </source>
</evidence>
<keyword evidence="8" id="KW-1185">Reference proteome</keyword>
<evidence type="ECO:0000313" key="8">
    <source>
        <dbReference type="Proteomes" id="UP001189429"/>
    </source>
</evidence>
<evidence type="ECO:0000256" key="4">
    <source>
        <dbReference type="ARBA" id="ARBA00023136"/>
    </source>
</evidence>
<name>A0ABN9QSG8_9DINO</name>
<accession>A0ABN9QSG8</accession>
<dbReference type="PANTHER" id="PTHR22950">
    <property type="entry name" value="AMINO ACID TRANSPORTER"/>
    <property type="match status" value="1"/>
</dbReference>
<comment type="subcellular location">
    <subcellularLocation>
        <location evidence="1">Membrane</location>
        <topology evidence="1">Multi-pass membrane protein</topology>
    </subcellularLocation>
</comment>
<evidence type="ECO:0000256" key="3">
    <source>
        <dbReference type="ARBA" id="ARBA00022989"/>
    </source>
</evidence>
<keyword evidence="2 5" id="KW-0812">Transmembrane</keyword>
<feature type="transmembrane region" description="Helical" evidence="5">
    <location>
        <begin position="139"/>
        <end position="158"/>
    </location>
</feature>
<feature type="transmembrane region" description="Helical" evidence="5">
    <location>
        <begin position="372"/>
        <end position="392"/>
    </location>
</feature>